<protein>
    <recommendedName>
        <fullName evidence="5">Tetratricopeptide repeat protein 1</fullName>
    </recommendedName>
</protein>
<dbReference type="InterPro" id="IPR052769">
    <property type="entry name" value="TPR_domain_protein"/>
</dbReference>
<evidence type="ECO:0000313" key="3">
    <source>
        <dbReference type="EMBL" id="CAL1695388.1"/>
    </source>
</evidence>
<dbReference type="InterPro" id="IPR011990">
    <property type="entry name" value="TPR-like_helical_dom_sf"/>
</dbReference>
<feature type="region of interest" description="Disordered" evidence="2">
    <location>
        <begin position="63"/>
        <end position="101"/>
    </location>
</feature>
<dbReference type="SUPFAM" id="SSF48452">
    <property type="entry name" value="TPR-like"/>
    <property type="match status" value="1"/>
</dbReference>
<dbReference type="PANTHER" id="PTHR46014">
    <property type="entry name" value="TETRATRICOPEPTIDE REPEAT PROTEIN 1"/>
    <property type="match status" value="1"/>
</dbReference>
<dbReference type="PANTHER" id="PTHR46014:SF1">
    <property type="entry name" value="TETRATRICOPEPTIDE REPEAT PROTEIN 1"/>
    <property type="match status" value="1"/>
</dbReference>
<evidence type="ECO:0008006" key="5">
    <source>
        <dbReference type="Google" id="ProtNLM"/>
    </source>
</evidence>
<proteinExistence type="predicted"/>
<evidence type="ECO:0000313" key="4">
    <source>
        <dbReference type="Proteomes" id="UP001497453"/>
    </source>
</evidence>
<accession>A0ABP1CI64</accession>
<dbReference type="EMBL" id="OZ037944">
    <property type="protein sequence ID" value="CAL1695388.1"/>
    <property type="molecule type" value="Genomic_DNA"/>
</dbReference>
<keyword evidence="1" id="KW-0802">TPR repeat</keyword>
<gene>
    <name evidence="3" type="ORF">GFSPODELE1_LOCUS729</name>
</gene>
<name>A0ABP1CI64_9APHY</name>
<feature type="compositionally biased region" description="Polar residues" evidence="2">
    <location>
        <begin position="1"/>
        <end position="22"/>
    </location>
</feature>
<sequence length="245" mass="26903">MTEYTESARNVENTTSDQQPSPNLELGDIQQADELKAEGNDHFRAKSWDEALAQYRSALGHLPKRKVIKPISPPPDDPEAKVDSGKGKQRETDEVEEPEPLASECAKARAVLNANIGACYVKLGDHKAAVSACTEALSDDPVYIKALQRRAASSEQLNTWSSLASAQEDYTKLLELLPPSQTAEVKRSLQQLKPRVAEAQKRETDEMVDKLKGLGNSILGNFGLSTNNFKFEPNGQGGYSMNFVQ</sequence>
<reference evidence="4" key="1">
    <citation type="submission" date="2024-04" db="EMBL/GenBank/DDBJ databases">
        <authorList>
            <person name="Shaw F."/>
            <person name="Minotto A."/>
        </authorList>
    </citation>
    <scope>NUCLEOTIDE SEQUENCE [LARGE SCALE GENOMIC DNA]</scope>
</reference>
<feature type="region of interest" description="Disordered" evidence="2">
    <location>
        <begin position="1"/>
        <end position="28"/>
    </location>
</feature>
<evidence type="ECO:0000256" key="1">
    <source>
        <dbReference type="PROSITE-ProRule" id="PRU00339"/>
    </source>
</evidence>
<evidence type="ECO:0000256" key="2">
    <source>
        <dbReference type="SAM" id="MobiDB-lite"/>
    </source>
</evidence>
<dbReference type="PROSITE" id="PS50005">
    <property type="entry name" value="TPR"/>
    <property type="match status" value="1"/>
</dbReference>
<dbReference type="Proteomes" id="UP001497453">
    <property type="component" value="Chromosome 1"/>
</dbReference>
<dbReference type="InterPro" id="IPR019734">
    <property type="entry name" value="TPR_rpt"/>
</dbReference>
<feature type="compositionally biased region" description="Basic and acidic residues" evidence="2">
    <location>
        <begin position="78"/>
        <end position="92"/>
    </location>
</feature>
<organism evidence="3 4">
    <name type="scientific">Somion occarium</name>
    <dbReference type="NCBI Taxonomy" id="3059160"/>
    <lineage>
        <taxon>Eukaryota</taxon>
        <taxon>Fungi</taxon>
        <taxon>Dikarya</taxon>
        <taxon>Basidiomycota</taxon>
        <taxon>Agaricomycotina</taxon>
        <taxon>Agaricomycetes</taxon>
        <taxon>Polyporales</taxon>
        <taxon>Cerrenaceae</taxon>
        <taxon>Somion</taxon>
    </lineage>
</organism>
<feature type="repeat" description="TPR" evidence="1">
    <location>
        <begin position="110"/>
        <end position="143"/>
    </location>
</feature>
<dbReference type="Gene3D" id="1.25.40.10">
    <property type="entry name" value="Tetratricopeptide repeat domain"/>
    <property type="match status" value="1"/>
</dbReference>
<keyword evidence="4" id="KW-1185">Reference proteome</keyword>
<dbReference type="SMART" id="SM00028">
    <property type="entry name" value="TPR"/>
    <property type="match status" value="2"/>
</dbReference>